<keyword evidence="6" id="KW-0131">Cell cycle</keyword>
<reference evidence="8 9" key="1">
    <citation type="submission" date="2017-03" db="EMBL/GenBank/DDBJ databases">
        <title>Complete Genome Sequence of a natural compounds producer, Streptomyces violaceus S21.</title>
        <authorList>
            <person name="Zhong C."/>
            <person name="Zhao Z."/>
            <person name="Fu J."/>
            <person name="Zong G."/>
            <person name="Qin R."/>
            <person name="Cao G."/>
        </authorList>
    </citation>
    <scope>NUCLEOTIDE SEQUENCE [LARGE SCALE GENOMIC DNA]</scope>
    <source>
        <strain evidence="8 9">S21</strain>
    </source>
</reference>
<sequence>MRRLPRRRQRGLPRGGASAGIGDPKAGIRALLDGQEAAVLLPLAPGVPMFILPAFRRRLARVVALLGPSAPQPPALRADIGHQDPDPASVCPRRRPVDVSGHPGALPARLPALVHGGEQTWIPVVMDLRYDRDDPLAVDFTFHGPTGALARWRFSRDLLLAGLDELVGQGEVMIWPSDEGPADSVLFLRLGLQERHALLAVRREPVHEWLAGTLAAVPLGDELAGTDWDEEQRRLLRTA</sequence>
<dbReference type="Pfam" id="PF04686">
    <property type="entry name" value="SsgA"/>
    <property type="match status" value="1"/>
</dbReference>
<evidence type="ECO:0000256" key="3">
    <source>
        <dbReference type="ARBA" id="ARBA00022618"/>
    </source>
</evidence>
<evidence type="ECO:0000256" key="7">
    <source>
        <dbReference type="SAM" id="MobiDB-lite"/>
    </source>
</evidence>
<dbReference type="Proteomes" id="UP000192445">
    <property type="component" value="Chromosome"/>
</dbReference>
<dbReference type="GO" id="GO:0030435">
    <property type="term" value="P:sporulation resulting in formation of a cellular spore"/>
    <property type="evidence" value="ECO:0007669"/>
    <property type="project" value="UniProtKB-KW"/>
</dbReference>
<dbReference type="Gene3D" id="2.30.31.20">
    <property type="entry name" value="Sporulation-specific cell division protein SsgB"/>
    <property type="match status" value="1"/>
</dbReference>
<comment type="subcellular location">
    <subcellularLocation>
        <location evidence="1">Cell septum</location>
    </subcellularLocation>
</comment>
<dbReference type="STRING" id="1935.B1H20_27795"/>
<organism evidence="8 9">
    <name type="scientific">Streptomyces violaceoruber</name>
    <dbReference type="NCBI Taxonomy" id="1935"/>
    <lineage>
        <taxon>Bacteria</taxon>
        <taxon>Bacillati</taxon>
        <taxon>Actinomycetota</taxon>
        <taxon>Actinomycetes</taxon>
        <taxon>Kitasatosporales</taxon>
        <taxon>Streptomycetaceae</taxon>
        <taxon>Streptomyces</taxon>
        <taxon>Streptomyces violaceoruber group</taxon>
    </lineage>
</organism>
<keyword evidence="4" id="KW-0749">Sporulation</keyword>
<evidence type="ECO:0000256" key="1">
    <source>
        <dbReference type="ARBA" id="ARBA00004431"/>
    </source>
</evidence>
<dbReference type="KEGG" id="svu:B1H20_27795"/>
<evidence type="ECO:0000256" key="4">
    <source>
        <dbReference type="ARBA" id="ARBA00022969"/>
    </source>
</evidence>
<evidence type="ECO:0000256" key="6">
    <source>
        <dbReference type="ARBA" id="ARBA00023306"/>
    </source>
</evidence>
<evidence type="ECO:0000256" key="5">
    <source>
        <dbReference type="ARBA" id="ARBA00023210"/>
    </source>
</evidence>
<comment type="similarity">
    <text evidence="2">Belongs to the SsgA family.</text>
</comment>
<dbReference type="GO" id="GO:0000917">
    <property type="term" value="P:division septum assembly"/>
    <property type="evidence" value="ECO:0007669"/>
    <property type="project" value="UniProtKB-KW"/>
</dbReference>
<dbReference type="EMBL" id="CP020570">
    <property type="protein sequence ID" value="ARF64776.1"/>
    <property type="molecule type" value="Genomic_DNA"/>
</dbReference>
<keyword evidence="5" id="KW-0717">Septation</keyword>
<evidence type="ECO:0000313" key="9">
    <source>
        <dbReference type="Proteomes" id="UP000192445"/>
    </source>
</evidence>
<feature type="region of interest" description="Disordered" evidence="7">
    <location>
        <begin position="1"/>
        <end position="24"/>
    </location>
</feature>
<dbReference type="InterPro" id="IPR038658">
    <property type="entry name" value="SsgB_sf"/>
</dbReference>
<evidence type="ECO:0000256" key="2">
    <source>
        <dbReference type="ARBA" id="ARBA00009323"/>
    </source>
</evidence>
<accession>A0A1V0UI55</accession>
<protein>
    <recommendedName>
        <fullName evidence="10">SsgA family sporulation/cell division regulator</fullName>
    </recommendedName>
</protein>
<keyword evidence="3" id="KW-0132">Cell division</keyword>
<feature type="compositionally biased region" description="Basic residues" evidence="7">
    <location>
        <begin position="1"/>
        <end position="11"/>
    </location>
</feature>
<dbReference type="GO" id="GO:0030428">
    <property type="term" value="C:cell septum"/>
    <property type="evidence" value="ECO:0007669"/>
    <property type="project" value="UniProtKB-SubCell"/>
</dbReference>
<gene>
    <name evidence="8" type="ORF">B1H20_27795</name>
</gene>
<dbReference type="AlphaFoldDB" id="A0A1V0UI55"/>
<evidence type="ECO:0000313" key="8">
    <source>
        <dbReference type="EMBL" id="ARF64776.1"/>
    </source>
</evidence>
<name>A0A1V0UI55_STRVN</name>
<dbReference type="InterPro" id="IPR006776">
    <property type="entry name" value="SsgB"/>
</dbReference>
<evidence type="ECO:0008006" key="10">
    <source>
        <dbReference type="Google" id="ProtNLM"/>
    </source>
</evidence>
<proteinExistence type="inferred from homology"/>